<evidence type="ECO:0000256" key="1">
    <source>
        <dbReference type="SAM" id="Phobius"/>
    </source>
</evidence>
<evidence type="ECO:0000313" key="2">
    <source>
        <dbReference type="EMBL" id="KAK7045660.1"/>
    </source>
</evidence>
<protein>
    <submittedName>
        <fullName evidence="2">Uncharacterized protein</fullName>
    </submittedName>
</protein>
<dbReference type="EMBL" id="JAYKXP010000024">
    <property type="protein sequence ID" value="KAK7045660.1"/>
    <property type="molecule type" value="Genomic_DNA"/>
</dbReference>
<feature type="transmembrane region" description="Helical" evidence="1">
    <location>
        <begin position="56"/>
        <end position="81"/>
    </location>
</feature>
<reference evidence="2 3" key="1">
    <citation type="submission" date="2024-01" db="EMBL/GenBank/DDBJ databases">
        <title>A draft genome for a cacao thread blight-causing isolate of Paramarasmius palmivorus.</title>
        <authorList>
            <person name="Baruah I.K."/>
            <person name="Bukari Y."/>
            <person name="Amoako-Attah I."/>
            <person name="Meinhardt L.W."/>
            <person name="Bailey B.A."/>
            <person name="Cohen S.P."/>
        </authorList>
    </citation>
    <scope>NUCLEOTIDE SEQUENCE [LARGE SCALE GENOMIC DNA]</scope>
    <source>
        <strain evidence="2 3">GH-12</strain>
    </source>
</reference>
<keyword evidence="3" id="KW-1185">Reference proteome</keyword>
<feature type="transmembrane region" description="Helical" evidence="1">
    <location>
        <begin position="141"/>
        <end position="163"/>
    </location>
</feature>
<accession>A0AAW0D284</accession>
<keyword evidence="1" id="KW-1133">Transmembrane helix</keyword>
<proteinExistence type="predicted"/>
<name>A0AAW0D284_9AGAR</name>
<comment type="caution">
    <text evidence="2">The sequence shown here is derived from an EMBL/GenBank/DDBJ whole genome shotgun (WGS) entry which is preliminary data.</text>
</comment>
<dbReference type="AlphaFoldDB" id="A0AAW0D284"/>
<dbReference type="Proteomes" id="UP001383192">
    <property type="component" value="Unassembled WGS sequence"/>
</dbReference>
<organism evidence="2 3">
    <name type="scientific">Paramarasmius palmivorus</name>
    <dbReference type="NCBI Taxonomy" id="297713"/>
    <lineage>
        <taxon>Eukaryota</taxon>
        <taxon>Fungi</taxon>
        <taxon>Dikarya</taxon>
        <taxon>Basidiomycota</taxon>
        <taxon>Agaricomycotina</taxon>
        <taxon>Agaricomycetes</taxon>
        <taxon>Agaricomycetidae</taxon>
        <taxon>Agaricales</taxon>
        <taxon>Marasmiineae</taxon>
        <taxon>Marasmiaceae</taxon>
        <taxon>Paramarasmius</taxon>
    </lineage>
</organism>
<evidence type="ECO:0000313" key="3">
    <source>
        <dbReference type="Proteomes" id="UP001383192"/>
    </source>
</evidence>
<feature type="transmembrane region" description="Helical" evidence="1">
    <location>
        <begin position="12"/>
        <end position="36"/>
    </location>
</feature>
<feature type="transmembrane region" description="Helical" evidence="1">
    <location>
        <begin position="93"/>
        <end position="114"/>
    </location>
</feature>
<keyword evidence="1" id="KW-0812">Transmembrane</keyword>
<sequence>MAPHFLCCLPIRLGAFIVALISLVIGGLTAGVSWFALYADSHWEDSNINLSTRQKIALILWGISYTMYTLAALFGLIGVLTKRINYVRTFSSFLKAFLFVSIIFGILNLVFLFIDKDSACDLGSTNNGTCINGEGISRGGIIAIAVFVVLIPILIEAYAVWIISDCVKYLEEKEWSGLKHSVGMYPFSQPYAAVPHNDNSHKV</sequence>
<keyword evidence="1" id="KW-0472">Membrane</keyword>
<gene>
    <name evidence="2" type="ORF">VNI00_007493</name>
</gene>